<feature type="compositionally biased region" description="Low complexity" evidence="1">
    <location>
        <begin position="236"/>
        <end position="247"/>
    </location>
</feature>
<dbReference type="Proteomes" id="UP001218218">
    <property type="component" value="Unassembled WGS sequence"/>
</dbReference>
<evidence type="ECO:0000313" key="3">
    <source>
        <dbReference type="Proteomes" id="UP001218218"/>
    </source>
</evidence>
<feature type="compositionally biased region" description="Pro residues" evidence="1">
    <location>
        <begin position="198"/>
        <end position="207"/>
    </location>
</feature>
<dbReference type="EMBL" id="JARIHO010000024">
    <property type="protein sequence ID" value="KAJ7343013.1"/>
    <property type="molecule type" value="Genomic_DNA"/>
</dbReference>
<proteinExistence type="predicted"/>
<keyword evidence="3" id="KW-1185">Reference proteome</keyword>
<feature type="region of interest" description="Disordered" evidence="1">
    <location>
        <begin position="194"/>
        <end position="286"/>
    </location>
</feature>
<protein>
    <submittedName>
        <fullName evidence="2">Uncharacterized protein</fullName>
    </submittedName>
</protein>
<organism evidence="2 3">
    <name type="scientific">Mycena albidolilacea</name>
    <dbReference type="NCBI Taxonomy" id="1033008"/>
    <lineage>
        <taxon>Eukaryota</taxon>
        <taxon>Fungi</taxon>
        <taxon>Dikarya</taxon>
        <taxon>Basidiomycota</taxon>
        <taxon>Agaricomycotina</taxon>
        <taxon>Agaricomycetes</taxon>
        <taxon>Agaricomycetidae</taxon>
        <taxon>Agaricales</taxon>
        <taxon>Marasmiineae</taxon>
        <taxon>Mycenaceae</taxon>
        <taxon>Mycena</taxon>
    </lineage>
</organism>
<gene>
    <name evidence="2" type="ORF">DFH08DRAFT_873954</name>
</gene>
<evidence type="ECO:0000313" key="2">
    <source>
        <dbReference type="EMBL" id="KAJ7343013.1"/>
    </source>
</evidence>
<evidence type="ECO:0000256" key="1">
    <source>
        <dbReference type="SAM" id="MobiDB-lite"/>
    </source>
</evidence>
<dbReference type="AlphaFoldDB" id="A0AAD6ZWH6"/>
<sequence>MQAGRLIRSTITQSDHYLTSLLLNSLPLTPVWITDPATILDIAACGRTSTFQWGNNKLVLPPHLALVFVIKHHTVFDQLAVPTWMWLSICVQTTMREEVSRSPPGSKCIPPWLGRLSNISSCNTFNTTVERNDISAWFQRRVIPDRLRSSVDQVITRPTKYRNRYVPVSLAIFLAAIHAGRSFDNGDTRMKGLSPLPIWSPRPPPGVAGPRHRTASPRFSQPLPDTISHNSRLPTHHSSSPSSPQTESDPESSHPLHKMPETEASSLALPTFTVQNDSAEGKALPDAASSYALRDLSGDSSASHTSGDRGSLQP</sequence>
<reference evidence="2" key="1">
    <citation type="submission" date="2023-03" db="EMBL/GenBank/DDBJ databases">
        <title>Massive genome expansion in bonnet fungi (Mycena s.s.) driven by repeated elements and novel gene families across ecological guilds.</title>
        <authorList>
            <consortium name="Lawrence Berkeley National Laboratory"/>
            <person name="Harder C.B."/>
            <person name="Miyauchi S."/>
            <person name="Viragh M."/>
            <person name="Kuo A."/>
            <person name="Thoen E."/>
            <person name="Andreopoulos B."/>
            <person name="Lu D."/>
            <person name="Skrede I."/>
            <person name="Drula E."/>
            <person name="Henrissat B."/>
            <person name="Morin E."/>
            <person name="Kohler A."/>
            <person name="Barry K."/>
            <person name="LaButti K."/>
            <person name="Morin E."/>
            <person name="Salamov A."/>
            <person name="Lipzen A."/>
            <person name="Mereny Z."/>
            <person name="Hegedus B."/>
            <person name="Baldrian P."/>
            <person name="Stursova M."/>
            <person name="Weitz H."/>
            <person name="Taylor A."/>
            <person name="Grigoriev I.V."/>
            <person name="Nagy L.G."/>
            <person name="Martin F."/>
            <person name="Kauserud H."/>
        </authorList>
    </citation>
    <scope>NUCLEOTIDE SEQUENCE</scope>
    <source>
        <strain evidence="2">CBHHK002</strain>
    </source>
</reference>
<feature type="region of interest" description="Disordered" evidence="1">
    <location>
        <begin position="295"/>
        <end position="314"/>
    </location>
</feature>
<feature type="compositionally biased region" description="Basic and acidic residues" evidence="1">
    <location>
        <begin position="251"/>
        <end position="261"/>
    </location>
</feature>
<comment type="caution">
    <text evidence="2">The sequence shown here is derived from an EMBL/GenBank/DDBJ whole genome shotgun (WGS) entry which is preliminary data.</text>
</comment>
<accession>A0AAD6ZWH6</accession>
<name>A0AAD6ZWH6_9AGAR</name>